<dbReference type="AlphaFoldDB" id="A0A2K9LRF3"/>
<evidence type="ECO:0000313" key="2">
    <source>
        <dbReference type="EMBL" id="AUM14830.1"/>
    </source>
</evidence>
<dbReference type="EMBL" id="CP022684">
    <property type="protein sequence ID" value="AUM14830.1"/>
    <property type="molecule type" value="Genomic_DNA"/>
</dbReference>
<organism evidence="2 3">
    <name type="scientific">Ketobacter alkanivorans</name>
    <dbReference type="NCBI Taxonomy" id="1917421"/>
    <lineage>
        <taxon>Bacteria</taxon>
        <taxon>Pseudomonadati</taxon>
        <taxon>Pseudomonadota</taxon>
        <taxon>Gammaproteobacteria</taxon>
        <taxon>Pseudomonadales</taxon>
        <taxon>Ketobacteraceae</taxon>
        <taxon>Ketobacter</taxon>
    </lineage>
</organism>
<dbReference type="InterPro" id="IPR004843">
    <property type="entry name" value="Calcineurin-like_PHP"/>
</dbReference>
<accession>A0A2K9LRF3</accession>
<dbReference type="GO" id="GO:0016791">
    <property type="term" value="F:phosphatase activity"/>
    <property type="evidence" value="ECO:0007669"/>
    <property type="project" value="TreeGrafter"/>
</dbReference>
<dbReference type="Pfam" id="PF00149">
    <property type="entry name" value="Metallophos"/>
    <property type="match status" value="1"/>
</dbReference>
<gene>
    <name evidence="2" type="ORF">Kalk_03280</name>
</gene>
<dbReference type="InterPro" id="IPR029052">
    <property type="entry name" value="Metallo-depent_PP-like"/>
</dbReference>
<reference evidence="3" key="1">
    <citation type="submission" date="2017-08" db="EMBL/GenBank/DDBJ databases">
        <title>Direct submision.</title>
        <authorList>
            <person name="Kim S.-J."/>
            <person name="Rhee S.-K."/>
        </authorList>
    </citation>
    <scope>NUCLEOTIDE SEQUENCE [LARGE SCALE GENOMIC DNA]</scope>
    <source>
        <strain evidence="3">GI5</strain>
    </source>
</reference>
<dbReference type="InterPro" id="IPR050126">
    <property type="entry name" value="Ap4A_hydrolase"/>
</dbReference>
<keyword evidence="3" id="KW-1185">Reference proteome</keyword>
<protein>
    <recommendedName>
        <fullName evidence="1">Calcineurin-like phosphoesterase domain-containing protein</fullName>
    </recommendedName>
</protein>
<feature type="domain" description="Calcineurin-like phosphoesterase" evidence="1">
    <location>
        <begin position="12"/>
        <end position="93"/>
    </location>
</feature>
<proteinExistence type="predicted"/>
<sequence>MADDSALDGYDIIGDVHGCADALVRLLRKLEYREQNGVWHHPARKAVFVGDIIDRGPQIRHAMNMVRRMVDSGSAYMVLGNHEFNAVAYSSHCHHAVPPPLQRYYRRLGSHLKTTLDDYRFHLHEWQDLIVWLRQLPIFLEFTHFRVVHACWDARRIAQAADCHQGCVLKDDDFLAQSLLPATEPNRVVERLLKGTEMELPAGRSLLGADGVRRTRFRTKFWSRSPQTYGDVVFQPDGLPDELVHQPLSADEQKRLLRYGSDQKALFVGHYWCQGKPRIIRDNIACLDYSAVKGGLLVAYRMGREHTLSNEQFVWVQSD</sequence>
<dbReference type="Proteomes" id="UP000235116">
    <property type="component" value="Chromosome"/>
</dbReference>
<evidence type="ECO:0000313" key="3">
    <source>
        <dbReference type="Proteomes" id="UP000235116"/>
    </source>
</evidence>
<dbReference type="OrthoDB" id="9807890at2"/>
<name>A0A2K9LRF3_9GAMM</name>
<dbReference type="KEGG" id="kak:Kalk_03280"/>
<dbReference type="Gene3D" id="3.60.21.10">
    <property type="match status" value="1"/>
</dbReference>
<dbReference type="PANTHER" id="PTHR42850">
    <property type="entry name" value="METALLOPHOSPHOESTERASE"/>
    <property type="match status" value="1"/>
</dbReference>
<evidence type="ECO:0000259" key="1">
    <source>
        <dbReference type="Pfam" id="PF00149"/>
    </source>
</evidence>
<dbReference type="PANTHER" id="PTHR42850:SF7">
    <property type="entry name" value="BIS(5'-NUCLEOSYL)-TETRAPHOSPHATASE PRPE [ASYMMETRICAL]"/>
    <property type="match status" value="1"/>
</dbReference>
<dbReference type="GO" id="GO:0005737">
    <property type="term" value="C:cytoplasm"/>
    <property type="evidence" value="ECO:0007669"/>
    <property type="project" value="TreeGrafter"/>
</dbReference>
<dbReference type="SUPFAM" id="SSF56300">
    <property type="entry name" value="Metallo-dependent phosphatases"/>
    <property type="match status" value="1"/>
</dbReference>